<dbReference type="SUPFAM" id="SSF49265">
    <property type="entry name" value="Fibronectin type III"/>
    <property type="match status" value="1"/>
</dbReference>
<dbReference type="EMBL" id="BARV01015976">
    <property type="protein sequence ID" value="GAI21652.1"/>
    <property type="molecule type" value="Genomic_DNA"/>
</dbReference>
<gene>
    <name evidence="2" type="ORF">S06H3_27525</name>
</gene>
<dbReference type="AlphaFoldDB" id="X1LQL4"/>
<feature type="domain" description="Fibronectin type-III" evidence="1">
    <location>
        <begin position="141"/>
        <end position="231"/>
    </location>
</feature>
<dbReference type="Gene3D" id="2.60.40.10">
    <property type="entry name" value="Immunoglobulins"/>
    <property type="match status" value="2"/>
</dbReference>
<feature type="non-terminal residue" evidence="2">
    <location>
        <position position="231"/>
    </location>
</feature>
<proteinExistence type="predicted"/>
<accession>X1LQL4</accession>
<reference evidence="2" key="1">
    <citation type="journal article" date="2014" name="Front. Microbiol.">
        <title>High frequency of phylogenetically diverse reductive dehalogenase-homologous genes in deep subseafloor sedimentary metagenomes.</title>
        <authorList>
            <person name="Kawai M."/>
            <person name="Futagami T."/>
            <person name="Toyoda A."/>
            <person name="Takaki Y."/>
            <person name="Nishi S."/>
            <person name="Hori S."/>
            <person name="Arai W."/>
            <person name="Tsubouchi T."/>
            <person name="Morono Y."/>
            <person name="Uchiyama I."/>
            <person name="Ito T."/>
            <person name="Fujiyama A."/>
            <person name="Inagaki F."/>
            <person name="Takami H."/>
        </authorList>
    </citation>
    <scope>NUCLEOTIDE SEQUENCE</scope>
    <source>
        <strain evidence="2">Expedition CK06-06</strain>
    </source>
</reference>
<dbReference type="Pfam" id="PF00041">
    <property type="entry name" value="fn3"/>
    <property type="match status" value="1"/>
</dbReference>
<dbReference type="PROSITE" id="PS50853">
    <property type="entry name" value="FN3"/>
    <property type="match status" value="1"/>
</dbReference>
<dbReference type="InterPro" id="IPR003961">
    <property type="entry name" value="FN3_dom"/>
</dbReference>
<dbReference type="CDD" id="cd00063">
    <property type="entry name" value="FN3"/>
    <property type="match status" value="1"/>
</dbReference>
<name>X1LQL4_9ZZZZ</name>
<evidence type="ECO:0000259" key="1">
    <source>
        <dbReference type="PROSITE" id="PS50853"/>
    </source>
</evidence>
<protein>
    <recommendedName>
        <fullName evidence="1">Fibronectin type-III domain-containing protein</fullName>
    </recommendedName>
</protein>
<dbReference type="InterPro" id="IPR036116">
    <property type="entry name" value="FN3_sf"/>
</dbReference>
<evidence type="ECO:0000313" key="2">
    <source>
        <dbReference type="EMBL" id="GAI21652.1"/>
    </source>
</evidence>
<sequence>MKRIAIAVVLAVLLMLAMPVAASAAGITVTGRIGDGEWTNNTWQVEIYPGETKATTIKLYNSSSSSLGVEVNIFPESLDNGNLSFELDRASFTMPGKSPTDITLTVKASGSATPGTYTAELEIKSEVPPAPAPSDGISMFRLYDLTIENITEDGADILWKTSRSTTSELTYWSSSEITVKDESYLKEHIVHLEELKEDTTYYFKVTCRDKYGLKRSDEGEFVTLEKEIIPE</sequence>
<comment type="caution">
    <text evidence="2">The sequence shown here is derived from an EMBL/GenBank/DDBJ whole genome shotgun (WGS) entry which is preliminary data.</text>
</comment>
<organism evidence="2">
    <name type="scientific">marine sediment metagenome</name>
    <dbReference type="NCBI Taxonomy" id="412755"/>
    <lineage>
        <taxon>unclassified sequences</taxon>
        <taxon>metagenomes</taxon>
        <taxon>ecological metagenomes</taxon>
    </lineage>
</organism>
<dbReference type="InterPro" id="IPR013783">
    <property type="entry name" value="Ig-like_fold"/>
</dbReference>